<dbReference type="InterPro" id="IPR002562">
    <property type="entry name" value="3'-5'_exonuclease_dom"/>
</dbReference>
<protein>
    <recommendedName>
        <fullName evidence="8">3'-5' exonuclease</fullName>
    </recommendedName>
    <alternativeName>
        <fullName evidence="9">Werner Syndrome-like exonuclease</fullName>
    </alternativeName>
</protein>
<dbReference type="GO" id="GO:0008408">
    <property type="term" value="F:3'-5' exonuclease activity"/>
    <property type="evidence" value="ECO:0007669"/>
    <property type="project" value="InterPro"/>
</dbReference>
<dbReference type="GO" id="GO:0005634">
    <property type="term" value="C:nucleus"/>
    <property type="evidence" value="ECO:0007669"/>
    <property type="project" value="UniProtKB-SubCell"/>
</dbReference>
<dbReference type="InterPro" id="IPR012337">
    <property type="entry name" value="RNaseH-like_sf"/>
</dbReference>
<evidence type="ECO:0000256" key="5">
    <source>
        <dbReference type="ARBA" id="ARBA00022839"/>
    </source>
</evidence>
<dbReference type="EMBL" id="JH971444">
    <property type="protein sequence ID" value="EKM74532.1"/>
    <property type="molecule type" value="Genomic_DNA"/>
</dbReference>
<dbReference type="Proteomes" id="UP000008493">
    <property type="component" value="Unassembled WGS sequence"/>
</dbReference>
<dbReference type="OrthoDB" id="3038406at2759"/>
<name>K5WVE1_AGABU</name>
<dbReference type="GO" id="GO:0006139">
    <property type="term" value="P:nucleobase-containing compound metabolic process"/>
    <property type="evidence" value="ECO:0007669"/>
    <property type="project" value="InterPro"/>
</dbReference>
<evidence type="ECO:0000256" key="10">
    <source>
        <dbReference type="SAM" id="MobiDB-lite"/>
    </source>
</evidence>
<evidence type="ECO:0000256" key="1">
    <source>
        <dbReference type="ARBA" id="ARBA00004123"/>
    </source>
</evidence>
<organism evidence="12 13">
    <name type="scientific">Agaricus bisporus var. burnettii (strain JB137-S8 / ATCC MYA-4627 / FGSC 10392)</name>
    <name type="common">White button mushroom</name>
    <dbReference type="NCBI Taxonomy" id="597362"/>
    <lineage>
        <taxon>Eukaryota</taxon>
        <taxon>Fungi</taxon>
        <taxon>Dikarya</taxon>
        <taxon>Basidiomycota</taxon>
        <taxon>Agaricomycotina</taxon>
        <taxon>Agaricomycetes</taxon>
        <taxon>Agaricomycetidae</taxon>
        <taxon>Agaricales</taxon>
        <taxon>Agaricineae</taxon>
        <taxon>Agaricaceae</taxon>
        <taxon>Agaricus</taxon>
    </lineage>
</organism>
<feature type="compositionally biased region" description="Acidic residues" evidence="10">
    <location>
        <begin position="199"/>
        <end position="211"/>
    </location>
</feature>
<evidence type="ECO:0000256" key="2">
    <source>
        <dbReference type="ARBA" id="ARBA00022722"/>
    </source>
</evidence>
<proteinExistence type="predicted"/>
<gene>
    <name evidence="12" type="ORF">AGABI1DRAFT_95562</name>
</gene>
<feature type="region of interest" description="Disordered" evidence="10">
    <location>
        <begin position="76"/>
        <end position="116"/>
    </location>
</feature>
<dbReference type="HOGENOM" id="CLU_002348_0_0_1"/>
<dbReference type="PANTHER" id="PTHR13620:SF109">
    <property type="entry name" value="3'-5' EXONUCLEASE"/>
    <property type="match status" value="1"/>
</dbReference>
<dbReference type="InterPro" id="IPR051132">
    <property type="entry name" value="3-5_Exonuclease_domain"/>
</dbReference>
<evidence type="ECO:0000256" key="9">
    <source>
        <dbReference type="ARBA" id="ARBA00042761"/>
    </source>
</evidence>
<dbReference type="AlphaFoldDB" id="K5WVE1"/>
<sequence length="1172" mass="131835">MSMELTRPDIRTEGCSSAVVDSGLVQSFGGPSAPSHALLEESGARLDDQTTLALSSFPPASDEPLNQAVLRARGRPRIKPIIYGPKRRRGRPSGSGSKPKHQAKLRQRSPTIPHVSNPIIRDTLIPMPGTHRRGAFLQPVIAAQVVEPTEKDLETEATFSSPLQATYPIIQDEDPNSVIQDDVDASDEETNADGKGIGEDDDCDDIGPEDDGGSREGRKRRPLPGWLLDAFNERVEESKQRDAQGLPPLYLIHRSFWFPQKSSFFILDEKKHLSPSNLFNPKFFLWDPQALYPSIPCPQWLQHWMDIKYETFLPFDDKSLRGRHGFVPGSEWLRDMYDTYIEGHQHDFNQHMAMLTGEVTKQIARVDGEQVFTALLTVTNEKGEIRICNFVATKSHSQFETALTRMWRSLEQYGHSQPVLFYTDNMANKQFLENSFPSLRNDVIPIEEYSHLQPLVIPSEIRIMPMDTVQSINHAISTILDDVPVDNGEIAVGFDLEWNVELSPQGFVRCAGKTAVIQIAYKSRIYILQVSNMIAQGKLPQQLEIFLSHPRVRKVGRLVDGDLQRLQDTLRPSQPFVGGVNLAKLAKERHLIKNISKCSLSDLSALVLQKRLTKNTPQRTSQAWENRTLTPEQLDYAAQDAYAALRVYEELITHYSIPTPIPPTVPLLTPVLVFGSDLTNVVAEGQKRSLDGFGTPPFKLVCLRSHLKLYSTPPIHQANQTTAPSYLIPPPSGPSHSYELLIHEHDGTSDGELESQNEVISLQDLLSTDISGSTMNLAGYSVNSENADTEATTSSRIIREIDSASSPSEWDYSIRSRVLKDPWHFFHMLYLPATHGLRKQFTIGTDKKNGGLPIYRCCRGTNATEGGVHTHIRSRLPKFGVSVRHVHASLLDFTLRHNLLTGVYNSTGQRYRGHCSIWVTNEIQELLISLQEMFIQPTLISGWVNGNLYVPTTEVIGILPIPEDIRGQSAMAPYVHSANSQQKHSFIASMQGTRKPVLPVHTHAEEQYFRSLMNSDPSFSPQSGEPKWNEAVQVWNANAESRDGVYYKLVEQLKTYYSRWKAHLNVKEALSLTSEQRRPVTQMVHDPNRSRVVPPVSPRPLQPHHALTGFSEHEPISTDSMANYTQQIETRIQQRVATRLQKKTPIDKPRRPRTCKKCANPNCPEIASHMQG</sequence>
<evidence type="ECO:0000256" key="4">
    <source>
        <dbReference type="ARBA" id="ARBA00022801"/>
    </source>
</evidence>
<dbReference type="PANTHER" id="PTHR13620">
    <property type="entry name" value="3-5 EXONUCLEASE"/>
    <property type="match status" value="1"/>
</dbReference>
<feature type="compositionally biased region" description="Basic residues" evidence="10">
    <location>
        <begin position="98"/>
        <end position="107"/>
    </location>
</feature>
<evidence type="ECO:0000256" key="6">
    <source>
        <dbReference type="ARBA" id="ARBA00022842"/>
    </source>
</evidence>
<accession>K5WVE1</accession>
<dbReference type="Gene3D" id="3.30.420.10">
    <property type="entry name" value="Ribonuclease H-like superfamily/Ribonuclease H"/>
    <property type="match status" value="1"/>
</dbReference>
<feature type="compositionally biased region" description="Acidic residues" evidence="10">
    <location>
        <begin position="171"/>
        <end position="191"/>
    </location>
</feature>
<feature type="region of interest" description="Disordered" evidence="10">
    <location>
        <begin position="164"/>
        <end position="221"/>
    </location>
</feature>
<keyword evidence="5" id="KW-0269">Exonuclease</keyword>
<dbReference type="Pfam" id="PF01612">
    <property type="entry name" value="DNA_pol_A_exo1"/>
    <property type="match status" value="1"/>
</dbReference>
<feature type="domain" description="3'-5' exonuclease" evidence="11">
    <location>
        <begin position="491"/>
        <end position="651"/>
    </location>
</feature>
<reference evidence="13" key="1">
    <citation type="journal article" date="2012" name="Proc. Natl. Acad. Sci. U.S.A.">
        <title>Genome sequence of the button mushroom Agaricus bisporus reveals mechanisms governing adaptation to a humic-rich ecological niche.</title>
        <authorList>
            <person name="Morin E."/>
            <person name="Kohler A."/>
            <person name="Baker A.R."/>
            <person name="Foulongne-Oriol M."/>
            <person name="Lombard V."/>
            <person name="Nagy L.G."/>
            <person name="Ohm R.A."/>
            <person name="Patyshakuliyeva A."/>
            <person name="Brun A."/>
            <person name="Aerts A.L."/>
            <person name="Bailey A.M."/>
            <person name="Billette C."/>
            <person name="Coutinho P.M."/>
            <person name="Deakin G."/>
            <person name="Doddapaneni H."/>
            <person name="Floudas D."/>
            <person name="Grimwood J."/>
            <person name="Hilden K."/>
            <person name="Kuees U."/>
            <person name="LaButti K.M."/>
            <person name="Lapidus A."/>
            <person name="Lindquist E.A."/>
            <person name="Lucas S.M."/>
            <person name="Murat C."/>
            <person name="Riley R.W."/>
            <person name="Salamov A.A."/>
            <person name="Schmutz J."/>
            <person name="Subramanian V."/>
            <person name="Woesten H.A.B."/>
            <person name="Xu J."/>
            <person name="Eastwood D.C."/>
            <person name="Foster G.D."/>
            <person name="Sonnenberg A.S."/>
            <person name="Cullen D."/>
            <person name="de Vries R.P."/>
            <person name="Lundell T."/>
            <person name="Hibbett D.S."/>
            <person name="Henrissat B."/>
            <person name="Burton K.S."/>
            <person name="Kerrigan R.W."/>
            <person name="Challen M.P."/>
            <person name="Grigoriev I.V."/>
            <person name="Martin F."/>
        </authorList>
    </citation>
    <scope>NUCLEOTIDE SEQUENCE [LARGE SCALE GENOMIC DNA]</scope>
    <source>
        <strain evidence="13">JB137-S8 / ATCC MYA-4627 / FGSC 10392</strain>
    </source>
</reference>
<dbReference type="GO" id="GO:0046872">
    <property type="term" value="F:metal ion binding"/>
    <property type="evidence" value="ECO:0007669"/>
    <property type="project" value="UniProtKB-KW"/>
</dbReference>
<evidence type="ECO:0000259" key="11">
    <source>
        <dbReference type="Pfam" id="PF01612"/>
    </source>
</evidence>
<dbReference type="SUPFAM" id="SSF53098">
    <property type="entry name" value="Ribonuclease H-like"/>
    <property type="match status" value="1"/>
</dbReference>
<evidence type="ECO:0000256" key="8">
    <source>
        <dbReference type="ARBA" id="ARBA00040531"/>
    </source>
</evidence>
<dbReference type="KEGG" id="abp:AGABI1DRAFT95562"/>
<dbReference type="GO" id="GO:0003676">
    <property type="term" value="F:nucleic acid binding"/>
    <property type="evidence" value="ECO:0007669"/>
    <property type="project" value="InterPro"/>
</dbReference>
<evidence type="ECO:0000256" key="7">
    <source>
        <dbReference type="ARBA" id="ARBA00023242"/>
    </source>
</evidence>
<dbReference type="InParanoid" id="K5WVE1"/>
<comment type="subcellular location">
    <subcellularLocation>
        <location evidence="1">Nucleus</location>
    </subcellularLocation>
</comment>
<dbReference type="eggNOG" id="KOG4373">
    <property type="taxonomic scope" value="Eukaryota"/>
</dbReference>
<dbReference type="OMA" id="ANTYHAR"/>
<keyword evidence="13" id="KW-1185">Reference proteome</keyword>
<evidence type="ECO:0000313" key="12">
    <source>
        <dbReference type="EMBL" id="EKM74532.1"/>
    </source>
</evidence>
<keyword evidence="4" id="KW-0378">Hydrolase</keyword>
<dbReference type="STRING" id="597362.K5WVE1"/>
<evidence type="ECO:0000256" key="3">
    <source>
        <dbReference type="ARBA" id="ARBA00022723"/>
    </source>
</evidence>
<keyword evidence="2" id="KW-0540">Nuclease</keyword>
<evidence type="ECO:0000313" key="13">
    <source>
        <dbReference type="Proteomes" id="UP000008493"/>
    </source>
</evidence>
<keyword evidence="6" id="KW-0460">Magnesium</keyword>
<keyword evidence="3" id="KW-0479">Metal-binding</keyword>
<dbReference type="InterPro" id="IPR036397">
    <property type="entry name" value="RNaseH_sf"/>
</dbReference>
<dbReference type="RefSeq" id="XP_007334824.1">
    <property type="nucleotide sequence ID" value="XM_007334762.1"/>
</dbReference>
<dbReference type="GeneID" id="18832670"/>
<keyword evidence="7" id="KW-0539">Nucleus</keyword>